<sequence length="411" mass="46153">MGNNLPKLNTESDTSHNKIINIEQFQVFPIKGSSETDEVKYERWLNIKKAFEYCIENKYDLYFPKGTYDVGVRNFPFRQEEGKGNQMKDCKSITIFGDGRGTILKTASVFGADVLQLNMVKNLTIKNFDITAKLSSTKKAGSNGISITNGFDNIVLDNIYIYNLPGIDKGNYIDGGKGLTLQFDPNIDSVKGSLLATNIKVKNCAYGFRFDAVSVSDILKGNINIKLQMEADRTFQGFSMSFGVPTENVKPGSKLVMDVDAVLTNSQQYVSFSRVIGGNYRFTLDKTIDNKYINKDQNNKVWYKADPLFFAFLSNYSKDTNTTIRGNVGAVDTKIWMGAVGSVVEPLNLKNRTENNIFNFDIAGISSDEDFKLIEYQGNSINNSKINFTPRTLKKKLTFEKIKKNNSIIIK</sequence>
<dbReference type="SUPFAM" id="SSF51126">
    <property type="entry name" value="Pectin lyase-like"/>
    <property type="match status" value="1"/>
</dbReference>
<reference evidence="1 2" key="1">
    <citation type="submission" date="2014-10" db="EMBL/GenBank/DDBJ databases">
        <title>Kaistella jeonii genome.</title>
        <authorList>
            <person name="Clayton J.T."/>
            <person name="Newman J.D."/>
        </authorList>
    </citation>
    <scope>NUCLEOTIDE SEQUENCE [LARGE SCALE GENOMIC DNA]</scope>
    <source>
        <strain evidence="1 2">DSM 17048</strain>
    </source>
</reference>
<dbReference type="EMBL" id="JSYL01000004">
    <property type="protein sequence ID" value="KIA89114.1"/>
    <property type="molecule type" value="Genomic_DNA"/>
</dbReference>
<dbReference type="InterPro" id="IPR011050">
    <property type="entry name" value="Pectin_lyase_fold/virulence"/>
</dbReference>
<proteinExistence type="predicted"/>
<dbReference type="STRING" id="266749.SAMN05421876_10434"/>
<comment type="caution">
    <text evidence="1">The sequence shown here is derived from an EMBL/GenBank/DDBJ whole genome shotgun (WGS) entry which is preliminary data.</text>
</comment>
<evidence type="ECO:0000313" key="1">
    <source>
        <dbReference type="EMBL" id="KIA89114.1"/>
    </source>
</evidence>
<keyword evidence="2" id="KW-1185">Reference proteome</keyword>
<dbReference type="Proteomes" id="UP000031473">
    <property type="component" value="Unassembled WGS sequence"/>
</dbReference>
<organism evidence="1 2">
    <name type="scientific">Kaistella jeonii</name>
    <dbReference type="NCBI Taxonomy" id="266749"/>
    <lineage>
        <taxon>Bacteria</taxon>
        <taxon>Pseudomonadati</taxon>
        <taxon>Bacteroidota</taxon>
        <taxon>Flavobacteriia</taxon>
        <taxon>Flavobacteriales</taxon>
        <taxon>Weeksellaceae</taxon>
        <taxon>Chryseobacterium group</taxon>
        <taxon>Kaistella</taxon>
    </lineage>
</organism>
<gene>
    <name evidence="1" type="ORF">OA86_08615</name>
</gene>
<evidence type="ECO:0008006" key="3">
    <source>
        <dbReference type="Google" id="ProtNLM"/>
    </source>
</evidence>
<evidence type="ECO:0000313" key="2">
    <source>
        <dbReference type="Proteomes" id="UP000031473"/>
    </source>
</evidence>
<accession>A0A0C1FMF3</accession>
<dbReference type="AlphaFoldDB" id="A0A0C1FMF3"/>
<protein>
    <recommendedName>
        <fullName evidence="3">Pectate lyase superfamily protein domain-containing protein</fullName>
    </recommendedName>
</protein>
<name>A0A0C1FMF3_9FLAO</name>